<reference evidence="1" key="1">
    <citation type="submission" date="2022-07" db="EMBL/GenBank/DDBJ databases">
        <authorList>
            <person name="Trinca V."/>
            <person name="Uliana J.V.C."/>
            <person name="Torres T.T."/>
            <person name="Ward R.J."/>
            <person name="Monesi N."/>
        </authorList>
    </citation>
    <scope>NUCLEOTIDE SEQUENCE</scope>
    <source>
        <strain evidence="1">HSMRA1968</strain>
        <tissue evidence="1">Whole embryos</tissue>
    </source>
</reference>
<sequence>VKYKILFCVNYFDVNIDTWVPMECEHNIGTQLNEVKWCYKFWTKFFTSKKKKILTFNS</sequence>
<evidence type="ECO:0000313" key="1">
    <source>
        <dbReference type="EMBL" id="KAJ6637668.1"/>
    </source>
</evidence>
<feature type="non-terminal residue" evidence="1">
    <location>
        <position position="1"/>
    </location>
</feature>
<comment type="caution">
    <text evidence="1">The sequence shown here is derived from an EMBL/GenBank/DDBJ whole genome shotgun (WGS) entry which is preliminary data.</text>
</comment>
<organism evidence="1 2">
    <name type="scientific">Pseudolycoriella hygida</name>
    <dbReference type="NCBI Taxonomy" id="35572"/>
    <lineage>
        <taxon>Eukaryota</taxon>
        <taxon>Metazoa</taxon>
        <taxon>Ecdysozoa</taxon>
        <taxon>Arthropoda</taxon>
        <taxon>Hexapoda</taxon>
        <taxon>Insecta</taxon>
        <taxon>Pterygota</taxon>
        <taxon>Neoptera</taxon>
        <taxon>Endopterygota</taxon>
        <taxon>Diptera</taxon>
        <taxon>Nematocera</taxon>
        <taxon>Sciaroidea</taxon>
        <taxon>Sciaridae</taxon>
        <taxon>Pseudolycoriella</taxon>
    </lineage>
</organism>
<keyword evidence="2" id="KW-1185">Reference proteome</keyword>
<accession>A0A9Q0RZ97</accession>
<name>A0A9Q0RZ97_9DIPT</name>
<dbReference type="Proteomes" id="UP001151699">
    <property type="component" value="Chromosome X"/>
</dbReference>
<gene>
    <name evidence="1" type="ORF">Bhyg_10399</name>
</gene>
<dbReference type="EMBL" id="WJQU01000003">
    <property type="protein sequence ID" value="KAJ6637668.1"/>
    <property type="molecule type" value="Genomic_DNA"/>
</dbReference>
<protein>
    <submittedName>
        <fullName evidence="1">Uncharacterized protein</fullName>
    </submittedName>
</protein>
<dbReference type="AlphaFoldDB" id="A0A9Q0RZ97"/>
<evidence type="ECO:0000313" key="2">
    <source>
        <dbReference type="Proteomes" id="UP001151699"/>
    </source>
</evidence>
<proteinExistence type="predicted"/>